<accession>A0A1F5LEY8</accession>
<sequence length="116" mass="12968">MDQDSASFESQRPVIQGVMVDKQIKKGSVRAVYPEVDDACVYTKGQGKEMSSLIVHVDNFIIAAPSDAEWPELNNAAEMLKEWNTALSIAVYSEMNNSQREELAYEVMTLPVSYAF</sequence>
<evidence type="ECO:0000313" key="2">
    <source>
        <dbReference type="Proteomes" id="UP000177622"/>
    </source>
</evidence>
<proteinExistence type="predicted"/>
<reference evidence="1 2" key="1">
    <citation type="journal article" date="2016" name="Sci. Rep.">
        <title>Penicillium arizonense, a new, genome sequenced fungal species, reveals a high chemical diversity in secreted metabolites.</title>
        <authorList>
            <person name="Grijseels S."/>
            <person name="Nielsen J.C."/>
            <person name="Randelovic M."/>
            <person name="Nielsen J."/>
            <person name="Nielsen K.F."/>
            <person name="Workman M."/>
            <person name="Frisvad J.C."/>
        </authorList>
    </citation>
    <scope>NUCLEOTIDE SEQUENCE [LARGE SCALE GENOMIC DNA]</scope>
    <source>
        <strain evidence="1 2">CBS 141311</strain>
    </source>
</reference>
<dbReference type="EMBL" id="LXJU01000012">
    <property type="protein sequence ID" value="OGE51626.1"/>
    <property type="molecule type" value="Genomic_DNA"/>
</dbReference>
<organism evidence="1 2">
    <name type="scientific">Penicillium arizonense</name>
    <dbReference type="NCBI Taxonomy" id="1835702"/>
    <lineage>
        <taxon>Eukaryota</taxon>
        <taxon>Fungi</taxon>
        <taxon>Dikarya</taxon>
        <taxon>Ascomycota</taxon>
        <taxon>Pezizomycotina</taxon>
        <taxon>Eurotiomycetes</taxon>
        <taxon>Eurotiomycetidae</taxon>
        <taxon>Eurotiales</taxon>
        <taxon>Aspergillaceae</taxon>
        <taxon>Penicillium</taxon>
    </lineage>
</organism>
<name>A0A1F5LEY8_PENAI</name>
<comment type="caution">
    <text evidence="1">The sequence shown here is derived from an EMBL/GenBank/DDBJ whole genome shotgun (WGS) entry which is preliminary data.</text>
</comment>
<dbReference type="OrthoDB" id="4363633at2759"/>
<protein>
    <submittedName>
        <fullName evidence="1">Uncharacterized protein</fullName>
    </submittedName>
</protein>
<dbReference type="Proteomes" id="UP000177622">
    <property type="component" value="Unassembled WGS sequence"/>
</dbReference>
<evidence type="ECO:0000313" key="1">
    <source>
        <dbReference type="EMBL" id="OGE51626.1"/>
    </source>
</evidence>
<dbReference type="AlphaFoldDB" id="A0A1F5LEY8"/>
<gene>
    <name evidence="1" type="ORF">PENARI_c012G05053</name>
</gene>
<keyword evidence="2" id="KW-1185">Reference proteome</keyword>
<dbReference type="GeneID" id="34577636"/>
<dbReference type="RefSeq" id="XP_022487070.1">
    <property type="nucleotide sequence ID" value="XM_022632902.1"/>
</dbReference>